<keyword evidence="3" id="KW-1185">Reference proteome</keyword>
<reference evidence="2 3" key="1">
    <citation type="journal article" date="2010" name="Science">
        <title>Genomic comparison of the ants Camponotus floridanus and Harpegnathos saltator.</title>
        <authorList>
            <person name="Bonasio R."/>
            <person name="Zhang G."/>
            <person name="Ye C."/>
            <person name="Mutti N.S."/>
            <person name="Fang X."/>
            <person name="Qin N."/>
            <person name="Donahue G."/>
            <person name="Yang P."/>
            <person name="Li Q."/>
            <person name="Li C."/>
            <person name="Zhang P."/>
            <person name="Huang Z."/>
            <person name="Berger S.L."/>
            <person name="Reinberg D."/>
            <person name="Wang J."/>
            <person name="Liebig J."/>
        </authorList>
    </citation>
    <scope>NUCLEOTIDE SEQUENCE [LARGE SCALE GENOMIC DNA]</scope>
    <source>
        <strain evidence="2 3">R22 G/1</strain>
    </source>
</reference>
<dbReference type="CDD" id="cd01650">
    <property type="entry name" value="RT_nLTR_like"/>
    <property type="match status" value="1"/>
</dbReference>
<dbReference type="SUPFAM" id="SSF56672">
    <property type="entry name" value="DNA/RNA polymerases"/>
    <property type="match status" value="1"/>
</dbReference>
<dbReference type="OrthoDB" id="7555308at2759"/>
<evidence type="ECO:0000313" key="2">
    <source>
        <dbReference type="EMBL" id="EFN82526.1"/>
    </source>
</evidence>
<evidence type="ECO:0000259" key="1">
    <source>
        <dbReference type="PROSITE" id="PS50878"/>
    </source>
</evidence>
<protein>
    <submittedName>
        <fullName evidence="2">Putative 115 kDa protein in type-1 retrotransposable element R1DM</fullName>
    </submittedName>
</protein>
<name>E2BP55_HARSA</name>
<dbReference type="InterPro" id="IPR036691">
    <property type="entry name" value="Endo/exonu/phosph_ase_sf"/>
</dbReference>
<dbReference type="Pfam" id="PF14529">
    <property type="entry name" value="Exo_endo_phos_2"/>
    <property type="match status" value="1"/>
</dbReference>
<dbReference type="PANTHER" id="PTHR19446">
    <property type="entry name" value="REVERSE TRANSCRIPTASES"/>
    <property type="match status" value="1"/>
</dbReference>
<dbReference type="Proteomes" id="UP000008237">
    <property type="component" value="Unassembled WGS sequence"/>
</dbReference>
<proteinExistence type="predicted"/>
<feature type="domain" description="Reverse transcriptase" evidence="1">
    <location>
        <begin position="351"/>
        <end position="552"/>
    </location>
</feature>
<dbReference type="GO" id="GO:0003824">
    <property type="term" value="F:catalytic activity"/>
    <property type="evidence" value="ECO:0007669"/>
    <property type="project" value="InterPro"/>
</dbReference>
<dbReference type="AlphaFoldDB" id="E2BP55"/>
<dbReference type="SUPFAM" id="SSF56219">
    <property type="entry name" value="DNase I-like"/>
    <property type="match status" value="1"/>
</dbReference>
<dbReference type="PROSITE" id="PS50878">
    <property type="entry name" value="RT_POL"/>
    <property type="match status" value="1"/>
</dbReference>
<dbReference type="Pfam" id="PF00078">
    <property type="entry name" value="RVT_1"/>
    <property type="match status" value="1"/>
</dbReference>
<dbReference type="InParanoid" id="E2BP55"/>
<feature type="non-terminal residue" evidence="2">
    <location>
        <position position="1"/>
    </location>
</feature>
<evidence type="ECO:0000313" key="3">
    <source>
        <dbReference type="Proteomes" id="UP000008237"/>
    </source>
</evidence>
<dbReference type="InterPro" id="IPR000477">
    <property type="entry name" value="RT_dom"/>
</dbReference>
<gene>
    <name evidence="2" type="ORF">EAI_05395</name>
</gene>
<dbReference type="InterPro" id="IPR005135">
    <property type="entry name" value="Endo/exonuclease/phosphatase"/>
</dbReference>
<dbReference type="Gene3D" id="3.60.10.10">
    <property type="entry name" value="Endonuclease/exonuclease/phosphatase"/>
    <property type="match status" value="1"/>
</dbReference>
<dbReference type="OMA" id="VERWMAD"/>
<dbReference type="GO" id="GO:0071897">
    <property type="term" value="P:DNA biosynthetic process"/>
    <property type="evidence" value="ECO:0007669"/>
    <property type="project" value="UniProtKB-ARBA"/>
</dbReference>
<dbReference type="InterPro" id="IPR043502">
    <property type="entry name" value="DNA/RNA_pol_sf"/>
</dbReference>
<accession>E2BP55</accession>
<feature type="non-terminal residue" evidence="2">
    <location>
        <position position="552"/>
    </location>
</feature>
<organism evidence="3">
    <name type="scientific">Harpegnathos saltator</name>
    <name type="common">Jerdon's jumping ant</name>
    <dbReference type="NCBI Taxonomy" id="610380"/>
    <lineage>
        <taxon>Eukaryota</taxon>
        <taxon>Metazoa</taxon>
        <taxon>Ecdysozoa</taxon>
        <taxon>Arthropoda</taxon>
        <taxon>Hexapoda</taxon>
        <taxon>Insecta</taxon>
        <taxon>Pterygota</taxon>
        <taxon>Neoptera</taxon>
        <taxon>Endopterygota</taxon>
        <taxon>Hymenoptera</taxon>
        <taxon>Apocrita</taxon>
        <taxon>Aculeata</taxon>
        <taxon>Formicoidea</taxon>
        <taxon>Formicidae</taxon>
        <taxon>Ponerinae</taxon>
        <taxon>Ponerini</taxon>
        <taxon>Harpegnathos</taxon>
    </lineage>
</organism>
<dbReference type="EMBL" id="GL449531">
    <property type="protein sequence ID" value="EFN82526.1"/>
    <property type="molecule type" value="Genomic_DNA"/>
</dbReference>
<sequence length="552" mass="61197">VLLCGDFNARSWLWDPRRENRRGEVLSEWAAEMDLRLLNVGGVSTCVRPQGVSVVDLSWVSPGLAGRVTGWSVLEGVETLSDHLYIKFGILPSGSTGGGGEGHSGVYPRWDFSKLRPDDLTASLEERCAFGPGEAQAATAEGLAGWVSQTMARACDDSAPRSRFCRVGGGRRASSVYWWTEEIAGLRRACLRARRSFTRCRRRGSRVYCECCAVFRLAKRDLRKAIIAAKIRAWEDLVRSVEEDPWGLPYKLVLKRLRRSSPALTETLGEDELAEMLDSLFPRPPERDWVEPRREFAWDPSWACDEGEVLEALKGKARAGNPAPGSDGIPAGIWRKAPMAFIRVIVRLFNRCLMEGIFPADWRRARLVFVPKGGAEPAGPLRARPICLLNEIGKIFERVLVGRVERWMADHPSASFSDSQYGFRAGRSTVDALLRVRDFVSRAVQGGGAAVAVGLDVVNAFNSVPRSHPLHALWEKGLPLYLRRVVGCYLSERTVEFSIRGGGVRARDVVAGVPQGSVLGPLLWNVVYDRVFSARLEPGYEVICYADDTLVL</sequence>